<sequence>MQENRTPVQLKRDAPRCRRPQIRSVGIEIFNIKFRWNFCFECEHPALKRNVNGSAEPQSSGKIVEVDNFLFQDHVRDRVHFPTNDWNLSSAADVKHYLSFHLRQNGGIQMKAFFTGHDST</sequence>
<reference evidence="2" key="1">
    <citation type="journal article" date="2010" name="Science">
        <title>Signatures of adaptation to obligate biotrophy in the Hyaloperonospora arabidopsidis genome.</title>
        <authorList>
            <person name="Baxter L."/>
            <person name="Tripathy S."/>
            <person name="Ishaque N."/>
            <person name="Boot N."/>
            <person name="Cabral A."/>
            <person name="Kemen E."/>
            <person name="Thines M."/>
            <person name="Ah-Fong A."/>
            <person name="Anderson R."/>
            <person name="Badejoko W."/>
            <person name="Bittner-Eddy P."/>
            <person name="Boore J.L."/>
            <person name="Chibucos M.C."/>
            <person name="Coates M."/>
            <person name="Dehal P."/>
            <person name="Delehaunty K."/>
            <person name="Dong S."/>
            <person name="Downton P."/>
            <person name="Dumas B."/>
            <person name="Fabro G."/>
            <person name="Fronick C."/>
            <person name="Fuerstenberg S.I."/>
            <person name="Fulton L."/>
            <person name="Gaulin E."/>
            <person name="Govers F."/>
            <person name="Hughes L."/>
            <person name="Humphray S."/>
            <person name="Jiang R.H."/>
            <person name="Judelson H."/>
            <person name="Kamoun S."/>
            <person name="Kyung K."/>
            <person name="Meijer H."/>
            <person name="Minx P."/>
            <person name="Morris P."/>
            <person name="Nelson J."/>
            <person name="Phuntumart V."/>
            <person name="Qutob D."/>
            <person name="Rehmany A."/>
            <person name="Rougon-Cardoso A."/>
            <person name="Ryden P."/>
            <person name="Torto-Alalibo T."/>
            <person name="Studholme D."/>
            <person name="Wang Y."/>
            <person name="Win J."/>
            <person name="Wood J."/>
            <person name="Clifton S.W."/>
            <person name="Rogers J."/>
            <person name="Van den Ackerveken G."/>
            <person name="Jones J.D."/>
            <person name="McDowell J.M."/>
            <person name="Beynon J."/>
            <person name="Tyler B.M."/>
        </authorList>
    </citation>
    <scope>NUCLEOTIDE SEQUENCE [LARGE SCALE GENOMIC DNA]</scope>
    <source>
        <strain evidence="2">Emoy2</strain>
    </source>
</reference>
<accession>M4BAV5</accession>
<organism evidence="1 2">
    <name type="scientific">Hyaloperonospora arabidopsidis (strain Emoy2)</name>
    <name type="common">Downy mildew agent</name>
    <name type="synonym">Peronospora arabidopsidis</name>
    <dbReference type="NCBI Taxonomy" id="559515"/>
    <lineage>
        <taxon>Eukaryota</taxon>
        <taxon>Sar</taxon>
        <taxon>Stramenopiles</taxon>
        <taxon>Oomycota</taxon>
        <taxon>Peronosporomycetes</taxon>
        <taxon>Peronosporales</taxon>
        <taxon>Peronosporaceae</taxon>
        <taxon>Hyaloperonospora</taxon>
    </lineage>
</organism>
<evidence type="ECO:0000313" key="2">
    <source>
        <dbReference type="Proteomes" id="UP000011713"/>
    </source>
</evidence>
<keyword evidence="2" id="KW-1185">Reference proteome</keyword>
<evidence type="ECO:0000313" key="1">
    <source>
        <dbReference type="EnsemblProtists" id="HpaP803415"/>
    </source>
</evidence>
<dbReference type="HOGENOM" id="CLU_2054204_0_0_1"/>
<dbReference type="EnsemblProtists" id="HpaT803415">
    <property type="protein sequence ID" value="HpaP803415"/>
    <property type="gene ID" value="HpaG803415"/>
</dbReference>
<dbReference type="VEuPathDB" id="FungiDB:HpaG803415"/>
<protein>
    <submittedName>
        <fullName evidence="1">Uncharacterized protein</fullName>
    </submittedName>
</protein>
<dbReference type="AlphaFoldDB" id="M4BAV5"/>
<dbReference type="InParanoid" id="M4BAV5"/>
<reference evidence="1" key="2">
    <citation type="submission" date="2015-06" db="UniProtKB">
        <authorList>
            <consortium name="EnsemblProtists"/>
        </authorList>
    </citation>
    <scope>IDENTIFICATION</scope>
    <source>
        <strain evidence="1">Emoy2</strain>
    </source>
</reference>
<proteinExistence type="predicted"/>
<dbReference type="Proteomes" id="UP000011713">
    <property type="component" value="Unassembled WGS sequence"/>
</dbReference>
<dbReference type="EMBL" id="JH598083">
    <property type="status" value="NOT_ANNOTATED_CDS"/>
    <property type="molecule type" value="Genomic_DNA"/>
</dbReference>
<name>M4BAV5_HYAAE</name>